<keyword evidence="5 11" id="KW-0328">Glycosyltransferase</keyword>
<evidence type="ECO:0000256" key="1">
    <source>
        <dbReference type="ARBA" id="ARBA00002678"/>
    </source>
</evidence>
<dbReference type="PANTHER" id="PTHR11904">
    <property type="entry name" value="METHYLTHIOADENOSINE/PURINE NUCLEOSIDE PHOSPHORYLASE"/>
    <property type="match status" value="1"/>
</dbReference>
<evidence type="ECO:0000259" key="9">
    <source>
        <dbReference type="Pfam" id="PF01048"/>
    </source>
</evidence>
<evidence type="ECO:0000256" key="6">
    <source>
        <dbReference type="ARBA" id="ARBA00022679"/>
    </source>
</evidence>
<comment type="catalytic activity">
    <reaction evidence="8">
        <text>a purine 2'-deoxy-D-ribonucleoside + phosphate = a purine nucleobase + 2-deoxy-alpha-D-ribose 1-phosphate</text>
        <dbReference type="Rhea" id="RHEA:36431"/>
        <dbReference type="ChEBI" id="CHEBI:26386"/>
        <dbReference type="ChEBI" id="CHEBI:43474"/>
        <dbReference type="ChEBI" id="CHEBI:57259"/>
        <dbReference type="ChEBI" id="CHEBI:142361"/>
        <dbReference type="EC" id="2.4.2.1"/>
    </reaction>
</comment>
<gene>
    <name evidence="11" type="primary">punA_1</name>
    <name evidence="10" type="ORF">CNEO_42684</name>
    <name evidence="11" type="ORF">CNEONATNEC25_02591</name>
</gene>
<comment type="pathway">
    <text evidence="2">Purine metabolism; purine nucleoside salvage.</text>
</comment>
<protein>
    <recommendedName>
        <fullName evidence="4">purine-nucleoside phosphorylase</fullName>
        <ecNumber evidence="4">2.4.2.1</ecNumber>
    </recommendedName>
    <alternativeName>
        <fullName evidence="7">Inosine-guanosine phosphorylase</fullName>
    </alternativeName>
</protein>
<dbReference type="SUPFAM" id="SSF53167">
    <property type="entry name" value="Purine and uridine phosphorylases"/>
    <property type="match status" value="1"/>
</dbReference>
<feature type="domain" description="Nucleoside phosphorylase" evidence="9">
    <location>
        <begin position="1"/>
        <end position="71"/>
    </location>
</feature>
<sequence>MKQLGIEKIIVTNACGGINTSFEPGTLMLIKDFINLFGDNPLIGVNDERLGTRFPDMPEPYKLELIDKAKEIVKYK</sequence>
<dbReference type="GO" id="GO:0005737">
    <property type="term" value="C:cytoplasm"/>
    <property type="evidence" value="ECO:0007669"/>
    <property type="project" value="TreeGrafter"/>
</dbReference>
<reference evidence="11 12" key="1">
    <citation type="submission" date="2018-06" db="EMBL/GenBank/DDBJ databases">
        <authorList>
            <consortium name="IHU Genomes"/>
        </authorList>
    </citation>
    <scope>NUCLEOTIDE SEQUENCE [LARGE SCALE GENOMIC DNA]</scope>
    <source>
        <strain evidence="11 12">NEC25</strain>
    </source>
</reference>
<dbReference type="GO" id="GO:0004731">
    <property type="term" value="F:purine-nucleoside phosphorylase activity"/>
    <property type="evidence" value="ECO:0007669"/>
    <property type="project" value="UniProtKB-EC"/>
</dbReference>
<dbReference type="Proteomes" id="UP000789738">
    <property type="component" value="Unassembled WGS sequence"/>
</dbReference>
<name>A0A650MLX4_9CLOT</name>
<dbReference type="InterPro" id="IPR000845">
    <property type="entry name" value="Nucleoside_phosphorylase_d"/>
</dbReference>
<dbReference type="InterPro" id="IPR035994">
    <property type="entry name" value="Nucleoside_phosphorylase_sf"/>
</dbReference>
<dbReference type="UniPathway" id="UPA00606"/>
<evidence type="ECO:0000313" key="10">
    <source>
        <dbReference type="EMBL" id="CAG9706840.1"/>
    </source>
</evidence>
<proteinExistence type="inferred from homology"/>
<dbReference type="GO" id="GO:0009116">
    <property type="term" value="P:nucleoside metabolic process"/>
    <property type="evidence" value="ECO:0007669"/>
    <property type="project" value="InterPro"/>
</dbReference>
<dbReference type="Pfam" id="PF01048">
    <property type="entry name" value="PNP_UDP_1"/>
    <property type="match status" value="1"/>
</dbReference>
<comment type="function">
    <text evidence="1">The purine nucleoside phosphorylases catalyze the phosphorolytic breakdown of the N-glycosidic bond in the beta-(deoxy)ribonucleoside molecules, with the formation of the corresponding free purine bases and pentose-1-phosphate. Cleaves guanosine, inosine, 2'-deoxyguanosine and 2'-deoxyinosine.</text>
</comment>
<dbReference type="EC" id="2.4.2.1" evidence="4"/>
<dbReference type="PANTHER" id="PTHR11904:SF9">
    <property type="entry name" value="PURINE NUCLEOSIDE PHOSPHORYLASE-RELATED"/>
    <property type="match status" value="1"/>
</dbReference>
<dbReference type="Proteomes" id="UP000431451">
    <property type="component" value="Unassembled WGS sequence"/>
</dbReference>
<evidence type="ECO:0000256" key="5">
    <source>
        <dbReference type="ARBA" id="ARBA00022676"/>
    </source>
</evidence>
<reference evidence="10" key="2">
    <citation type="submission" date="2021-10" db="EMBL/GenBank/DDBJ databases">
        <authorList>
            <person name="Mesa V."/>
        </authorList>
    </citation>
    <scope>NUCLEOTIDE SEQUENCE</scope>
    <source>
        <strain evidence="10">CC3_PB</strain>
    </source>
</reference>
<dbReference type="EMBL" id="UWJD01000002">
    <property type="protein sequence ID" value="VCT84990.1"/>
    <property type="molecule type" value="Genomic_DNA"/>
</dbReference>
<organism evidence="11 12">
    <name type="scientific">Clostridium neonatale</name>
    <dbReference type="NCBI Taxonomy" id="137838"/>
    <lineage>
        <taxon>Bacteria</taxon>
        <taxon>Bacillati</taxon>
        <taxon>Bacillota</taxon>
        <taxon>Clostridia</taxon>
        <taxon>Eubacteriales</taxon>
        <taxon>Clostridiaceae</taxon>
        <taxon>Clostridium</taxon>
    </lineage>
</organism>
<evidence type="ECO:0000256" key="3">
    <source>
        <dbReference type="ARBA" id="ARBA00006751"/>
    </source>
</evidence>
<evidence type="ECO:0000313" key="12">
    <source>
        <dbReference type="Proteomes" id="UP000431451"/>
    </source>
</evidence>
<comment type="similarity">
    <text evidence="3">Belongs to the PNP/MTAP phosphorylase family.</text>
</comment>
<evidence type="ECO:0000256" key="4">
    <source>
        <dbReference type="ARBA" id="ARBA00011886"/>
    </source>
</evidence>
<dbReference type="AlphaFoldDB" id="A0A650MLX4"/>
<dbReference type="EMBL" id="CAKJVE010000004">
    <property type="protein sequence ID" value="CAG9706840.1"/>
    <property type="molecule type" value="Genomic_DNA"/>
</dbReference>
<dbReference type="InterPro" id="IPR011268">
    <property type="entry name" value="Purine_phosphorylase"/>
</dbReference>
<evidence type="ECO:0000313" key="11">
    <source>
        <dbReference type="EMBL" id="VCT84990.1"/>
    </source>
</evidence>
<evidence type="ECO:0000256" key="7">
    <source>
        <dbReference type="ARBA" id="ARBA00031036"/>
    </source>
</evidence>
<evidence type="ECO:0000256" key="8">
    <source>
        <dbReference type="ARBA" id="ARBA00048556"/>
    </source>
</evidence>
<accession>A0A650MLX4</accession>
<keyword evidence="6 11" id="KW-0808">Transferase</keyword>
<evidence type="ECO:0000256" key="2">
    <source>
        <dbReference type="ARBA" id="ARBA00005058"/>
    </source>
</evidence>
<dbReference type="Gene3D" id="3.40.50.1580">
    <property type="entry name" value="Nucleoside phosphorylase domain"/>
    <property type="match status" value="1"/>
</dbReference>